<dbReference type="Pfam" id="PF10805">
    <property type="entry name" value="DUF2730"/>
    <property type="match status" value="1"/>
</dbReference>
<protein>
    <submittedName>
        <fullName evidence="2">DUF2730 domain-containing protein</fullName>
    </submittedName>
</protein>
<gene>
    <name evidence="2" type="ORF">OB959_18285</name>
</gene>
<evidence type="ECO:0000313" key="2">
    <source>
        <dbReference type="EMBL" id="MDM5141721.1"/>
    </source>
</evidence>
<feature type="transmembrane region" description="Helical" evidence="1">
    <location>
        <begin position="6"/>
        <end position="28"/>
    </location>
</feature>
<keyword evidence="1" id="KW-1133">Transmembrane helix</keyword>
<dbReference type="EMBL" id="JAOPLV010000010">
    <property type="protein sequence ID" value="MDM5141721.1"/>
    <property type="molecule type" value="Genomic_DNA"/>
</dbReference>
<keyword evidence="1" id="KW-0472">Membrane</keyword>
<evidence type="ECO:0000256" key="1">
    <source>
        <dbReference type="SAM" id="Phobius"/>
    </source>
</evidence>
<reference evidence="2" key="1">
    <citation type="submission" date="2023-08" db="EMBL/GenBank/DDBJ databases">
        <title>WGS of Aeromonas isolates.</title>
        <authorList>
            <person name="Lee H."/>
        </authorList>
    </citation>
    <scope>NUCLEOTIDE SEQUENCE</scope>
    <source>
        <strain evidence="2">SL22</strain>
    </source>
</reference>
<dbReference type="Gene3D" id="1.20.1270.70">
    <property type="entry name" value="Designed single chain three-helix bundle"/>
    <property type="match status" value="1"/>
</dbReference>
<dbReference type="Proteomes" id="UP001168216">
    <property type="component" value="Unassembled WGS sequence"/>
</dbReference>
<name>A0AAW7I0K9_9GAMM</name>
<dbReference type="AlphaFoldDB" id="A0AAW7I0K9"/>
<sequence>MEFDWIPKWWGVITTGVAVLATVAMLWLSKTFARREELNKVSITMDELTSRVTSLENRVDNLPTQEQFYELGIQLEGLRGDIKALTAQLKPTNHQINLLLEQRLNEK</sequence>
<dbReference type="RefSeq" id="WP_111588190.1">
    <property type="nucleotide sequence ID" value="NZ_JAOPLV010000010.1"/>
</dbReference>
<dbReference type="InterPro" id="IPR020269">
    <property type="entry name" value="Phage_Mu_Releasin"/>
</dbReference>
<comment type="caution">
    <text evidence="2">The sequence shown here is derived from an EMBL/GenBank/DDBJ whole genome shotgun (WGS) entry which is preliminary data.</text>
</comment>
<keyword evidence="1" id="KW-0812">Transmembrane</keyword>
<proteinExistence type="predicted"/>
<accession>A0AAW7I0K9</accession>
<organism evidence="2 3">
    <name type="scientific">Aeromonas bestiarum</name>
    <dbReference type="NCBI Taxonomy" id="105751"/>
    <lineage>
        <taxon>Bacteria</taxon>
        <taxon>Pseudomonadati</taxon>
        <taxon>Pseudomonadota</taxon>
        <taxon>Gammaproteobacteria</taxon>
        <taxon>Aeromonadales</taxon>
        <taxon>Aeromonadaceae</taxon>
        <taxon>Aeromonas</taxon>
    </lineage>
</organism>
<evidence type="ECO:0000313" key="3">
    <source>
        <dbReference type="Proteomes" id="UP001168216"/>
    </source>
</evidence>